<evidence type="ECO:0000313" key="2">
    <source>
        <dbReference type="Proteomes" id="UP000756132"/>
    </source>
</evidence>
<dbReference type="GeneID" id="71989375"/>
<sequence length="245" mass="28257">MLNQIYYEARDILYDENACQIEISSRWIPEHGVRCISHAFLSDIFVNRDDSLGDTREVWPAHMLQFTTVTLSLRVEGVGINYYHDADVLAPLHHMLLSLCSRLKSSTHVNKLQIKSLLGNTPLYPLRRVLRPLARLVPSVKLEFIDFPSSLDLMFQPPIAAKPELIQSLIEKLEDDRLKRSPKKMQKYVDLVANHSPIDILADLRADSKKASRIQEVILSLDNYRRHLAPRDEKEIVSHAMDRRV</sequence>
<dbReference type="Proteomes" id="UP000756132">
    <property type="component" value="Chromosome 9"/>
</dbReference>
<accession>A0A9Q8PFD2</accession>
<evidence type="ECO:0000313" key="1">
    <source>
        <dbReference type="EMBL" id="UJO21468.1"/>
    </source>
</evidence>
<organism evidence="1 2">
    <name type="scientific">Passalora fulva</name>
    <name type="common">Tomato leaf mold</name>
    <name type="synonym">Cladosporium fulvum</name>
    <dbReference type="NCBI Taxonomy" id="5499"/>
    <lineage>
        <taxon>Eukaryota</taxon>
        <taxon>Fungi</taxon>
        <taxon>Dikarya</taxon>
        <taxon>Ascomycota</taxon>
        <taxon>Pezizomycotina</taxon>
        <taxon>Dothideomycetes</taxon>
        <taxon>Dothideomycetidae</taxon>
        <taxon>Mycosphaerellales</taxon>
        <taxon>Mycosphaerellaceae</taxon>
        <taxon>Fulvia</taxon>
    </lineage>
</organism>
<reference evidence="1" key="1">
    <citation type="submission" date="2021-12" db="EMBL/GenBank/DDBJ databases">
        <authorList>
            <person name="Zaccaron A."/>
            <person name="Stergiopoulos I."/>
        </authorList>
    </citation>
    <scope>NUCLEOTIDE SEQUENCE</scope>
    <source>
        <strain evidence="1">Race5_Kim</strain>
    </source>
</reference>
<proteinExistence type="predicted"/>
<dbReference type="AlphaFoldDB" id="A0A9Q8PFD2"/>
<protein>
    <submittedName>
        <fullName evidence="1">Uncharacterized protein</fullName>
    </submittedName>
</protein>
<reference evidence="1" key="2">
    <citation type="journal article" date="2022" name="Microb. Genom.">
        <title>A chromosome-scale genome assembly of the tomato pathogen Cladosporium fulvum reveals a compartmentalized genome architecture and the presence of a dispensable chromosome.</title>
        <authorList>
            <person name="Zaccaron A.Z."/>
            <person name="Chen L.H."/>
            <person name="Samaras A."/>
            <person name="Stergiopoulos I."/>
        </authorList>
    </citation>
    <scope>NUCLEOTIDE SEQUENCE</scope>
    <source>
        <strain evidence="1">Race5_Kim</strain>
    </source>
</reference>
<dbReference type="RefSeq" id="XP_047765834.1">
    <property type="nucleotide sequence ID" value="XM_047908645.1"/>
</dbReference>
<name>A0A9Q8PFD2_PASFU</name>
<dbReference type="EMBL" id="CP090171">
    <property type="protein sequence ID" value="UJO21468.1"/>
    <property type="molecule type" value="Genomic_DNA"/>
</dbReference>
<gene>
    <name evidence="1" type="ORF">CLAFUR5_09497</name>
</gene>
<keyword evidence="2" id="KW-1185">Reference proteome</keyword>
<dbReference type="KEGG" id="ffu:CLAFUR5_09497"/>